<reference evidence="1" key="1">
    <citation type="submission" date="2021-01" db="EMBL/GenBank/DDBJ databases">
        <authorList>
            <consortium name="Genoscope - CEA"/>
            <person name="William W."/>
        </authorList>
    </citation>
    <scope>NUCLEOTIDE SEQUENCE</scope>
</reference>
<gene>
    <name evidence="1" type="ORF">POCTA_138.1.T1830010</name>
</gene>
<dbReference type="OMA" id="NCECVAN"/>
<dbReference type="CDD" id="cd00064">
    <property type="entry name" value="FU"/>
    <property type="match status" value="1"/>
</dbReference>
<dbReference type="OrthoDB" id="310074at2759"/>
<sequence length="505" mass="59614">MMFILLMITLSQGQYSLSNQVLSKSTLIDYQMVEQVEVDQSDQNCLTFGIWSKYNPLGNTKLKGAYGPFDSNCFQILNSLDYATSSLNFIQYDCVYDTTKEIKKFIQIGLSQTDQFIFSIQVEPSEYEDFWYFFQIITNIQKKSVELKIYFQINQIFKETLELIFPNKNQQLFFRFGGSLKVKNSNIALIEQGRIFSLYPGQLIVYNYEMKRIPIYFDFQLEITEFYQEIKNCECVANVDIEKSNVHLLFLNKQIIVLQNINCNSYTLAGWLQISQIHQSSEEFIYQFMKISANADGMQNENLATFQLFYQISNAKNKIIITTYKYNFPSVTQDFENNPYMIRRELIIQNTITSWQYIYVNLHDTVLDFSIIFYEAQNTQSYETSIDVKQFHNYQLKFTYGNIQQKQSDYLDVIVRDLLFINCIQDLKQDKCHQSCQECDGPTKYHCLTCSEEQKRIYIPEFKQCACTYGTIDYNNECIDYMDQKLQLNLQFNVKQTKNLYCKVG</sequence>
<proteinExistence type="predicted"/>
<comment type="caution">
    <text evidence="1">The sequence shown here is derived from an EMBL/GenBank/DDBJ whole genome shotgun (WGS) entry which is preliminary data.</text>
</comment>
<evidence type="ECO:0000313" key="1">
    <source>
        <dbReference type="EMBL" id="CAD8214608.1"/>
    </source>
</evidence>
<dbReference type="InterPro" id="IPR006212">
    <property type="entry name" value="Furin_repeat"/>
</dbReference>
<dbReference type="EMBL" id="CAJJDP010000187">
    <property type="protein sequence ID" value="CAD8214608.1"/>
    <property type="molecule type" value="Genomic_DNA"/>
</dbReference>
<dbReference type="AlphaFoldDB" id="A0A8S1YM26"/>
<protein>
    <submittedName>
        <fullName evidence="1">Uncharacterized protein</fullName>
    </submittedName>
</protein>
<keyword evidence="2" id="KW-1185">Reference proteome</keyword>
<evidence type="ECO:0000313" key="2">
    <source>
        <dbReference type="Proteomes" id="UP000683925"/>
    </source>
</evidence>
<name>A0A8S1YM26_PAROT</name>
<accession>A0A8S1YM26</accession>
<organism evidence="1 2">
    <name type="scientific">Paramecium octaurelia</name>
    <dbReference type="NCBI Taxonomy" id="43137"/>
    <lineage>
        <taxon>Eukaryota</taxon>
        <taxon>Sar</taxon>
        <taxon>Alveolata</taxon>
        <taxon>Ciliophora</taxon>
        <taxon>Intramacronucleata</taxon>
        <taxon>Oligohymenophorea</taxon>
        <taxon>Peniculida</taxon>
        <taxon>Parameciidae</taxon>
        <taxon>Paramecium</taxon>
    </lineage>
</organism>
<dbReference type="Proteomes" id="UP000683925">
    <property type="component" value="Unassembled WGS sequence"/>
</dbReference>